<dbReference type="EMBL" id="JPRF03000017">
    <property type="protein sequence ID" value="OEV38000.1"/>
    <property type="molecule type" value="Genomic_DNA"/>
</dbReference>
<evidence type="ECO:0000259" key="1">
    <source>
        <dbReference type="SMART" id="SM00943"/>
    </source>
</evidence>
<evidence type="ECO:0000313" key="4">
    <source>
        <dbReference type="Proteomes" id="UP000037395"/>
    </source>
</evidence>
<reference evidence="2" key="5">
    <citation type="submission" date="2020-09" db="EMBL/GenBank/DDBJ databases">
        <authorList>
            <person name="Sun Q."/>
            <person name="Ohkuma M."/>
        </authorList>
    </citation>
    <scope>NUCLEOTIDE SEQUENCE</scope>
    <source>
        <strain evidence="2">JCM 4434</strain>
    </source>
</reference>
<proteinExistence type="predicted"/>
<reference evidence="3 4" key="2">
    <citation type="submission" date="2014-07" db="EMBL/GenBank/DDBJ databases">
        <authorList>
            <person name="Zhang J.E."/>
            <person name="Yang H."/>
            <person name="Guo J."/>
            <person name="Deng Z."/>
            <person name="Luo H."/>
            <person name="Luo M."/>
            <person name="Zhao B."/>
        </authorList>
    </citation>
    <scope>NUCLEOTIDE SEQUENCE [LARGE SCALE GENOMIC DNA]</scope>
    <source>
        <strain evidence="3">ATCC 10762</strain>
        <strain evidence="4">ATCC 10762 / DSM 40127 / CCM 3239 / JCM 4008 / LMG 5968 / NBRC 12843 / NCIMB 8234 / A-377</strain>
    </source>
</reference>
<dbReference type="Proteomes" id="UP000037395">
    <property type="component" value="Unassembled WGS sequence"/>
</dbReference>
<reference evidence="3" key="4">
    <citation type="submission" date="2016-08" db="EMBL/GenBank/DDBJ databases">
        <title>Sequencing, Assembly and Comparative Genomics of S. aureofaciens ATCC 10762.</title>
        <authorList>
            <person name="Gradnigo J.S."/>
            <person name="Johnson N."/>
            <person name="Somerville G.A."/>
        </authorList>
    </citation>
    <scope>NUCLEOTIDE SEQUENCE [LARGE SCALE GENOMIC DNA]</scope>
    <source>
        <strain evidence="3">ATCC 10762</strain>
    </source>
</reference>
<reference evidence="2" key="1">
    <citation type="journal article" date="2014" name="Int. J. Syst. Evol. Microbiol.">
        <title>Complete genome sequence of Corynebacterium casei LMG S-19264T (=DSM 44701T), isolated from a smear-ripened cheese.</title>
        <authorList>
            <consortium name="US DOE Joint Genome Institute (JGI-PGF)"/>
            <person name="Walter F."/>
            <person name="Albersmeier A."/>
            <person name="Kalinowski J."/>
            <person name="Ruckert C."/>
        </authorList>
    </citation>
    <scope>NUCLEOTIDE SEQUENCE</scope>
    <source>
        <strain evidence="2">JCM 4434</strain>
    </source>
</reference>
<dbReference type="InterPro" id="IPR015330">
    <property type="entry name" value="DNA_primase/pol_bifunc_N"/>
</dbReference>
<dbReference type="EMBL" id="BMUB01000003">
    <property type="protein sequence ID" value="GGU65316.1"/>
    <property type="molecule type" value="Genomic_DNA"/>
</dbReference>
<dbReference type="KEGG" id="kau:B6264_12095"/>
<protein>
    <submittedName>
        <fullName evidence="2">DNA primase</fullName>
    </submittedName>
</protein>
<dbReference type="OrthoDB" id="3691293at2"/>
<dbReference type="RefSeq" id="WP_043388083.1">
    <property type="nucleotide sequence ID" value="NZ_BMUB01000003.1"/>
</dbReference>
<sequence>MRENPKSPKSRSQESSARLAAALTAAVEHRWPVVPGTVLCGGRCSCGDPDCPAPGAHPHDPSLLAATTDARMVRWWWERQSPDAPVLAATGSAVSAVSLPAAAGARALVHLGALRLPLGPVLAMPGRYALLVAPYSLDALGEMLAQLPWVPGTLRYHGPGGFLPLPPGGGAMGLPPAGGWGRVRWVLAPRPAGGGGVRLPQVGPLLGELVDATVRLDSGRSAY</sequence>
<gene>
    <name evidence="2" type="ORF">GCM10010502_15170</name>
    <name evidence="3" type="ORF">HS99_0024410</name>
</gene>
<evidence type="ECO:0000313" key="3">
    <source>
        <dbReference type="EMBL" id="OEV38000.1"/>
    </source>
</evidence>
<accession>A0A1E7NBC9</accession>
<feature type="domain" description="DNA primase/polymerase bifunctional N-terminal" evidence="1">
    <location>
        <begin position="23"/>
        <end position="187"/>
    </location>
</feature>
<dbReference type="GeneID" id="97484674"/>
<name>A0A1E7NBC9_KITAU</name>
<dbReference type="Proteomes" id="UP000610124">
    <property type="component" value="Unassembled WGS sequence"/>
</dbReference>
<dbReference type="SMART" id="SM00943">
    <property type="entry name" value="Prim-Pol"/>
    <property type="match status" value="1"/>
</dbReference>
<organism evidence="3 4">
    <name type="scientific">Kitasatospora aureofaciens</name>
    <name type="common">Streptomyces aureofaciens</name>
    <dbReference type="NCBI Taxonomy" id="1894"/>
    <lineage>
        <taxon>Bacteria</taxon>
        <taxon>Bacillati</taxon>
        <taxon>Actinomycetota</taxon>
        <taxon>Actinomycetes</taxon>
        <taxon>Kitasatosporales</taxon>
        <taxon>Streptomycetaceae</taxon>
        <taxon>Kitasatospora</taxon>
    </lineage>
</organism>
<dbReference type="AlphaFoldDB" id="A0A1E7NBC9"/>
<keyword evidence="4" id="KW-1185">Reference proteome</keyword>
<reference evidence="4" key="3">
    <citation type="submission" date="2016-08" db="EMBL/GenBank/DDBJ databases">
        <title>Sequencing, assembly and comparative genomics of S. aureofaciens ATCC 10762.</title>
        <authorList>
            <person name="Gradnigo J.S."/>
            <person name="Johnson N."/>
            <person name="Somerville G.A."/>
        </authorList>
    </citation>
    <scope>NUCLEOTIDE SEQUENCE [LARGE SCALE GENOMIC DNA]</scope>
    <source>
        <strain evidence="4">ATCC 10762 / DSM 40127 / CCM 3239 / JCM 4008 / LMG 5968 / NBRC 12843 / NCIMB 8234 / A-377</strain>
    </source>
</reference>
<dbReference type="Pfam" id="PF09250">
    <property type="entry name" value="Prim-Pol"/>
    <property type="match status" value="1"/>
</dbReference>
<comment type="caution">
    <text evidence="3">The sequence shown here is derived from an EMBL/GenBank/DDBJ whole genome shotgun (WGS) entry which is preliminary data.</text>
</comment>
<accession>A0A8H9HI90</accession>
<evidence type="ECO:0000313" key="2">
    <source>
        <dbReference type="EMBL" id="GGU65316.1"/>
    </source>
</evidence>